<dbReference type="STRING" id="318479.A0A0N4UEM0"/>
<evidence type="ECO:0000256" key="17">
    <source>
        <dbReference type="PROSITE-ProRule" id="PRU00176"/>
    </source>
</evidence>
<accession>A0A0N4UEM0</accession>
<reference evidence="23" key="1">
    <citation type="submission" date="2017-02" db="UniProtKB">
        <authorList>
            <consortium name="WormBaseParasite"/>
        </authorList>
    </citation>
    <scope>IDENTIFICATION</scope>
</reference>
<evidence type="ECO:0000256" key="15">
    <source>
        <dbReference type="ARBA" id="ARBA00023242"/>
    </source>
</evidence>
<evidence type="ECO:0000256" key="1">
    <source>
        <dbReference type="ARBA" id="ARBA00004144"/>
    </source>
</evidence>
<dbReference type="InterPro" id="IPR041337">
    <property type="entry name" value="hnRNP_Q_AcD"/>
</dbReference>
<keyword evidence="22" id="KW-1185">Reference proteome</keyword>
<evidence type="ECO:0000256" key="3">
    <source>
        <dbReference type="ARBA" id="ARBA00004642"/>
    </source>
</evidence>
<dbReference type="EMBL" id="UYYG01000008">
    <property type="protein sequence ID" value="VDN50851.1"/>
    <property type="molecule type" value="Genomic_DNA"/>
</dbReference>
<keyword evidence="15" id="KW-0539">Nucleus</keyword>
<keyword evidence="12 17" id="KW-0694">RNA-binding</keyword>
<evidence type="ECO:0000256" key="18">
    <source>
        <dbReference type="SAM" id="MobiDB-lite"/>
    </source>
</evidence>
<dbReference type="GO" id="GO:0005681">
    <property type="term" value="C:spliceosomal complex"/>
    <property type="evidence" value="ECO:0007669"/>
    <property type="project" value="UniProtKB-KW"/>
</dbReference>
<dbReference type="PANTHER" id="PTHR21245">
    <property type="entry name" value="HETEROGENEOUS NUCLEAR RIBONUCLEOPROTEIN"/>
    <property type="match status" value="1"/>
</dbReference>
<evidence type="ECO:0000256" key="12">
    <source>
        <dbReference type="ARBA" id="ARBA00022884"/>
    </source>
</evidence>
<keyword evidence="5" id="KW-1017">Isopeptide bond</keyword>
<organism evidence="21 23">
    <name type="scientific">Dracunculus medinensis</name>
    <name type="common">Guinea worm</name>
    <dbReference type="NCBI Taxonomy" id="318479"/>
    <lineage>
        <taxon>Eukaryota</taxon>
        <taxon>Metazoa</taxon>
        <taxon>Ecdysozoa</taxon>
        <taxon>Nematoda</taxon>
        <taxon>Chromadorea</taxon>
        <taxon>Rhabditida</taxon>
        <taxon>Spirurina</taxon>
        <taxon>Dracunculoidea</taxon>
        <taxon>Dracunculidae</taxon>
        <taxon>Dracunculus</taxon>
    </lineage>
</organism>
<dbReference type="GO" id="GO:0008380">
    <property type="term" value="P:RNA splicing"/>
    <property type="evidence" value="ECO:0007669"/>
    <property type="project" value="UniProtKB-KW"/>
</dbReference>
<dbReference type="InterPro" id="IPR006535">
    <property type="entry name" value="HnRNP_R/Q_splicing_fac"/>
</dbReference>
<evidence type="ECO:0000256" key="9">
    <source>
        <dbReference type="ARBA" id="ARBA00022824"/>
    </source>
</evidence>
<feature type="domain" description="RRM" evidence="19">
    <location>
        <begin position="396"/>
        <end position="466"/>
    </location>
</feature>
<feature type="compositionally biased region" description="Basic and acidic residues" evidence="18">
    <location>
        <begin position="7"/>
        <end position="20"/>
    </location>
</feature>
<dbReference type="FunFam" id="3.30.70.330:FF:000024">
    <property type="entry name" value="Heterogeneous nuclear ribonucleoprotein q isoform"/>
    <property type="match status" value="1"/>
</dbReference>
<feature type="compositionally biased region" description="Gly residues" evidence="18">
    <location>
        <begin position="581"/>
        <end position="590"/>
    </location>
</feature>
<keyword evidence="6" id="KW-0507">mRNA processing</keyword>
<dbReference type="FunFam" id="3.30.70.330:FF:000023">
    <property type="entry name" value="Heterogeneous nuclear ribonucleoprotein q isoform"/>
    <property type="match status" value="1"/>
</dbReference>
<dbReference type="CDD" id="cd12251">
    <property type="entry name" value="RRM3_hnRNPR_like"/>
    <property type="match status" value="1"/>
</dbReference>
<evidence type="ECO:0000256" key="10">
    <source>
        <dbReference type="ARBA" id="ARBA00022843"/>
    </source>
</evidence>
<reference evidence="20 22" key="2">
    <citation type="submission" date="2018-11" db="EMBL/GenBank/DDBJ databases">
        <authorList>
            <consortium name="Pathogen Informatics"/>
        </authorList>
    </citation>
    <scope>NUCLEOTIDE SEQUENCE [LARGE SCALE GENOMIC DNA]</scope>
</reference>
<keyword evidence="14" id="KW-0508">mRNA splicing</keyword>
<evidence type="ECO:0000313" key="23">
    <source>
        <dbReference type="WBParaSite" id="DME_0000583001-mRNA-1"/>
    </source>
</evidence>
<dbReference type="Pfam" id="PF18360">
    <property type="entry name" value="hnRNP_Q_AcD"/>
    <property type="match status" value="1"/>
</dbReference>
<dbReference type="InterPro" id="IPR000504">
    <property type="entry name" value="RRM_dom"/>
</dbReference>
<keyword evidence="13" id="KW-0007">Acetylation</keyword>
<keyword evidence="11" id="KW-0492">Microsome</keyword>
<protein>
    <submittedName>
        <fullName evidence="23">Heterogeneous nuclear ribonucleoprotein Q</fullName>
    </submittedName>
</protein>
<dbReference type="InterPro" id="IPR012677">
    <property type="entry name" value="Nucleotide-bd_a/b_plait_sf"/>
</dbReference>
<dbReference type="OrthoDB" id="3800936at2759"/>
<evidence type="ECO:0000313" key="20">
    <source>
        <dbReference type="EMBL" id="VDN50851.1"/>
    </source>
</evidence>
<dbReference type="CDD" id="cd12250">
    <property type="entry name" value="RRM2_hnRNPR_like"/>
    <property type="match status" value="1"/>
</dbReference>
<evidence type="ECO:0000256" key="14">
    <source>
        <dbReference type="ARBA" id="ARBA00023187"/>
    </source>
</evidence>
<keyword evidence="7" id="KW-0747">Spliceosome</keyword>
<dbReference type="Gene3D" id="3.30.70.330">
    <property type="match status" value="3"/>
</dbReference>
<evidence type="ECO:0000259" key="19">
    <source>
        <dbReference type="PROSITE" id="PS50102"/>
    </source>
</evidence>
<evidence type="ECO:0000256" key="13">
    <source>
        <dbReference type="ARBA" id="ARBA00022990"/>
    </source>
</evidence>
<evidence type="ECO:0000256" key="5">
    <source>
        <dbReference type="ARBA" id="ARBA00022499"/>
    </source>
</evidence>
<evidence type="ECO:0000256" key="6">
    <source>
        <dbReference type="ARBA" id="ARBA00022664"/>
    </source>
</evidence>
<evidence type="ECO:0000313" key="21">
    <source>
        <dbReference type="Proteomes" id="UP000038040"/>
    </source>
</evidence>
<keyword evidence="16" id="KW-0687">Ribonucleoprotein</keyword>
<dbReference type="Pfam" id="PF00076">
    <property type="entry name" value="RRM_1"/>
    <property type="match status" value="3"/>
</dbReference>
<comment type="subcellular location">
    <subcellularLocation>
        <location evidence="2">Cytoplasm</location>
    </subcellularLocation>
    <subcellularLocation>
        <location evidence="1">Microsome</location>
    </subcellularLocation>
    <subcellularLocation>
        <location evidence="3">Nucleus</location>
        <location evidence="3">Nucleoplasm</location>
    </subcellularLocation>
</comment>
<dbReference type="GO" id="GO:0005654">
    <property type="term" value="C:nucleoplasm"/>
    <property type="evidence" value="ECO:0007669"/>
    <property type="project" value="UniProtKB-SubCell"/>
</dbReference>
<evidence type="ECO:0000256" key="4">
    <source>
        <dbReference type="ARBA" id="ARBA00022490"/>
    </source>
</evidence>
<feature type="region of interest" description="Disordered" evidence="18">
    <location>
        <begin position="569"/>
        <end position="628"/>
    </location>
</feature>
<feature type="compositionally biased region" description="Polar residues" evidence="18">
    <location>
        <begin position="30"/>
        <end position="41"/>
    </location>
</feature>
<dbReference type="GO" id="GO:0003723">
    <property type="term" value="F:RNA binding"/>
    <property type="evidence" value="ECO:0007669"/>
    <property type="project" value="UniProtKB-UniRule"/>
</dbReference>
<evidence type="ECO:0000256" key="7">
    <source>
        <dbReference type="ARBA" id="ARBA00022728"/>
    </source>
</evidence>
<dbReference type="Proteomes" id="UP000274756">
    <property type="component" value="Unassembled WGS sequence"/>
</dbReference>
<dbReference type="PROSITE" id="PS50102">
    <property type="entry name" value="RRM"/>
    <property type="match status" value="3"/>
</dbReference>
<gene>
    <name evidence="20" type="ORF">DME_LOCUS824</name>
</gene>
<dbReference type="FunFam" id="3.30.70.330:FF:000027">
    <property type="entry name" value="Heterogeneous nuclear ribonucleoprotein q isoform"/>
    <property type="match status" value="1"/>
</dbReference>
<dbReference type="GO" id="GO:0006397">
    <property type="term" value="P:mRNA processing"/>
    <property type="evidence" value="ECO:0007669"/>
    <property type="project" value="UniProtKB-KW"/>
</dbReference>
<feature type="region of interest" description="Disordered" evidence="18">
    <location>
        <begin position="1"/>
        <end position="60"/>
    </location>
</feature>
<evidence type="ECO:0000313" key="22">
    <source>
        <dbReference type="Proteomes" id="UP000274756"/>
    </source>
</evidence>
<keyword evidence="4" id="KW-0963">Cytoplasm</keyword>
<dbReference type="SMART" id="SM00360">
    <property type="entry name" value="RRM"/>
    <property type="match status" value="3"/>
</dbReference>
<dbReference type="CDD" id="cd12249">
    <property type="entry name" value="RRM1_hnRNPR_like"/>
    <property type="match status" value="1"/>
</dbReference>
<proteinExistence type="predicted"/>
<dbReference type="SUPFAM" id="SSF54928">
    <property type="entry name" value="RNA-binding domain, RBD"/>
    <property type="match status" value="2"/>
</dbReference>
<evidence type="ECO:0000256" key="16">
    <source>
        <dbReference type="ARBA" id="ARBA00023274"/>
    </source>
</evidence>
<dbReference type="InterPro" id="IPR035979">
    <property type="entry name" value="RBD_domain_sf"/>
</dbReference>
<evidence type="ECO:0000256" key="11">
    <source>
        <dbReference type="ARBA" id="ARBA00022848"/>
    </source>
</evidence>
<feature type="domain" description="RRM" evidence="19">
    <location>
        <begin position="299"/>
        <end position="383"/>
    </location>
</feature>
<dbReference type="AlphaFoldDB" id="A0A0N4UEM0"/>
<sequence length="628" mass="69458">MSDEKMEEVHDEYLEEEQHTGNDTVDEGNLDNNDNQQNAENIENGDGLKTDDNEETMDSNNIESVEEEIEEYMENEVYKNLRIQNLKPKVAAVLVELFGATDVTAADFDDRAIELLRSFNEEHALFVIKEIKESNLIGVQNKAQYLMSIMRNFRDKVRQIGATAALSQPLVNGPDVEKIKEILDRTGYSLEVTIGQRKYGGPPPDWDGPTTGPIGPGHEIYIGKIPKEVYEDSLIPLFEEMGKIWDLRLMMDPLTGRNRGYAFLTYCDKAAAFEAAKKYDGHEILPGKNLKVNVSVANTRLFIGNIPKSKSKDEILAEFKDQTEGVVDCIIYSSPDAGENRKNRGFCFLDFCDHKTASDAKRKINAGKLRPWNSDLVVDWAEQQEEPDEETMAKVKVLYVRNLKEAVTEEQLKEMFSAHGEIDRAKKIRDYAFIHFMEREPALKAMEALNGTVLEGVAIDISLAKPQSDKKKSMRGRGRGFAMPRGGFGDFGFGGRGANVRRGGPSFNGRGGFLSGSDYYGSFDPYDAYGYGAPPMSYPYSSGYDSYGYAPDPYGYGYGAPPVGMRGRGSVQSGFASRGTAGRGRSGRGSRGATQRGAKRPGDGAGGPASKREFGGDDFSADVNMSSF</sequence>
<keyword evidence="9" id="KW-0256">Endoplasmic reticulum</keyword>
<evidence type="ECO:0000256" key="8">
    <source>
        <dbReference type="ARBA" id="ARBA00022737"/>
    </source>
</evidence>
<dbReference type="CDD" id="cd21039">
    <property type="entry name" value="NURR"/>
    <property type="match status" value="1"/>
</dbReference>
<keyword evidence="8" id="KW-0677">Repeat</keyword>
<keyword evidence="10" id="KW-0832">Ubl conjugation</keyword>
<dbReference type="WBParaSite" id="DME_0000583001-mRNA-1">
    <property type="protein sequence ID" value="DME_0000583001-mRNA-1"/>
    <property type="gene ID" value="DME_0000583001"/>
</dbReference>
<name>A0A0N4UEM0_DRAME</name>
<evidence type="ECO:0000256" key="2">
    <source>
        <dbReference type="ARBA" id="ARBA00004496"/>
    </source>
</evidence>
<dbReference type="Proteomes" id="UP000038040">
    <property type="component" value="Unplaced"/>
</dbReference>
<dbReference type="GO" id="GO:0005737">
    <property type="term" value="C:cytoplasm"/>
    <property type="evidence" value="ECO:0007669"/>
    <property type="project" value="UniProtKB-SubCell"/>
</dbReference>
<dbReference type="NCBIfam" id="TIGR01648">
    <property type="entry name" value="hnRNP-R-Q"/>
    <property type="match status" value="1"/>
</dbReference>
<feature type="domain" description="RRM" evidence="19">
    <location>
        <begin position="218"/>
        <end position="297"/>
    </location>
</feature>